<reference evidence="1 2" key="1">
    <citation type="journal article" date="2022" name="Hortic Res">
        <title>A haplotype resolved chromosomal level avocado genome allows analysis of novel avocado genes.</title>
        <authorList>
            <person name="Nath O."/>
            <person name="Fletcher S.J."/>
            <person name="Hayward A."/>
            <person name="Shaw L.M."/>
            <person name="Masouleh A.K."/>
            <person name="Furtado A."/>
            <person name="Henry R.J."/>
            <person name="Mitter N."/>
        </authorList>
    </citation>
    <scope>NUCLEOTIDE SEQUENCE [LARGE SCALE GENOMIC DNA]</scope>
    <source>
        <strain evidence="2">cv. Hass</strain>
    </source>
</reference>
<dbReference type="Proteomes" id="UP001234297">
    <property type="component" value="Chromosome 12"/>
</dbReference>
<dbReference type="EMBL" id="CM056820">
    <property type="protein sequence ID" value="KAJ8615617.1"/>
    <property type="molecule type" value="Genomic_DNA"/>
</dbReference>
<name>A0ACC2K3V7_PERAE</name>
<organism evidence="1 2">
    <name type="scientific">Persea americana</name>
    <name type="common">Avocado</name>
    <dbReference type="NCBI Taxonomy" id="3435"/>
    <lineage>
        <taxon>Eukaryota</taxon>
        <taxon>Viridiplantae</taxon>
        <taxon>Streptophyta</taxon>
        <taxon>Embryophyta</taxon>
        <taxon>Tracheophyta</taxon>
        <taxon>Spermatophyta</taxon>
        <taxon>Magnoliopsida</taxon>
        <taxon>Magnoliidae</taxon>
        <taxon>Laurales</taxon>
        <taxon>Lauraceae</taxon>
        <taxon>Persea</taxon>
    </lineage>
</organism>
<accession>A0ACC2K3V7</accession>
<proteinExistence type="predicted"/>
<gene>
    <name evidence="1" type="ORF">MRB53_034989</name>
</gene>
<evidence type="ECO:0000313" key="2">
    <source>
        <dbReference type="Proteomes" id="UP001234297"/>
    </source>
</evidence>
<comment type="caution">
    <text evidence="1">The sequence shown here is derived from an EMBL/GenBank/DDBJ whole genome shotgun (WGS) entry which is preliminary data.</text>
</comment>
<evidence type="ECO:0000313" key="1">
    <source>
        <dbReference type="EMBL" id="KAJ8615617.1"/>
    </source>
</evidence>
<sequence length="1324" mass="142811">MAKGSFSSSAPPAAAATALSVDFPVFIDTNLDTHLAMIVTALDTVADFKRKILDEHPRCFPDLGQITIHAMKVWRKSCFYHLSDAMLVRSAFLGSKRAWFVQLDASSTCSTNNGRGPTETFERSENGGQLQKSHLPSLDTGPSNLPDGQAVQTYSPVVKGSPEMNLLLPETNTILVNNFQKVTSCDTIASVPSVPEDSSLPHVGNSTVENPTIVSIHQDGDVSKISTPEANDLNFELGAPLHTVKGSDHKVPEDFDLVNVRNEVSETHNPSKDDVMTDQREYVGNEVLDKHNPSKDDVMTEREDVGNEVLETHNPSKDDVMTNQSEDSFRDKETRVINDQDRSQLTDNYQSKKSTGDLQPEDNSRENIQVEMKKRRKRKENDVIVEPVENPSEDVIADADLAEGIKIPQTDGPEKLSSLDASHETQKSIETVPGVIAGSLVGGVDASEMGGSKVESKGDDAAVHAEVSGDKKAKKSRKRKENDVIVEPVENTSEDVIADADLAGGSKTPQTDEPDKLSSLDTSHEAHKSIETVPGVIAGSLVGGVDASEMGASNVQGKGDAATVQAVASGDKKAKKSRKRRAARLNPSVVEEHENVTGDISPSVYESALPGDDLFGIHHHVEIGKGDNDLPMIKELKTMASEAKSCEDGVDSLKLPEATEATEMGAFGGKKGTRPKRSRAPAAKSDASRSRIECVDDTVELVAQKSNLHGLDDKNLNSRQHGIDETKEVENASSQTKLKTSQAESVNENEACPPNLDPMSKTEDTLDFKDEKGKRKSKRIRSNAKSFHDPSMELQDGAHNASGDGENLAIHQTDENKKEAALPTSSENKQEDTALSRKRKKLKSDKTCSKNQLLESMLEEEDNSVKTKSSEPVKTFEPSIELQDGAHNTSGAGENLAIHQTDENKKEEALPANSGNKKKVDTAMSRKSKKLKSDKTSSKSQLAGSMLEGEDNGVKSKSSELVKTPRFEACPNGSPGEANNHDINFKEFFVPGAAKSGDNAKELAATRKPHERTGKQDKKSNAEDPSLHLEKPPSSMDEKDKHVHHHDNGTSLVAGNGKKTQPDHRRDNSFAGPNGIKAMKSKIDDASAAHGSSKVSGKISQKKNIASEAASSVNTDCSEETIYVSKLGKKRPSRSNQYYVAVNKVPDKKPGEVLNNSDREKSSLATLDSIFEHVSGKSSEDEGGKIDSDATADISTDNSSSSAYSDGEDKRRPSNTPALKKRASLESPRTGPSIAHGGKNKENDGNNIAMSQSADTGAKSRSIGMLLRKSSSYRKAKVTASQSRLEDTESQPVDMVPDSQAAHDFPEVAALLHSSPGIIFITPA</sequence>
<protein>
    <submittedName>
        <fullName evidence="1">Uncharacterized protein</fullName>
    </submittedName>
</protein>
<keyword evidence="2" id="KW-1185">Reference proteome</keyword>